<dbReference type="SMART" id="SM00213">
    <property type="entry name" value="UBQ"/>
    <property type="match status" value="1"/>
</dbReference>
<proteinExistence type="predicted"/>
<evidence type="ECO:0000259" key="1">
    <source>
        <dbReference type="PROSITE" id="PS50053"/>
    </source>
</evidence>
<keyword evidence="3" id="KW-1185">Reference proteome</keyword>
<dbReference type="Gene3D" id="3.10.20.90">
    <property type="entry name" value="Phosphatidylinositol 3-kinase Catalytic Subunit, Chain A, domain 1"/>
    <property type="match status" value="1"/>
</dbReference>
<dbReference type="NCBIfam" id="TIGR04131">
    <property type="entry name" value="Bac_Flav_CTERM"/>
    <property type="match status" value="1"/>
</dbReference>
<name>A0ABQ1N3Z5_9BACT</name>
<dbReference type="SUPFAM" id="SSF49373">
    <property type="entry name" value="Invasin/intimin cell-adhesion fragments"/>
    <property type="match status" value="1"/>
</dbReference>
<dbReference type="InterPro" id="IPR026341">
    <property type="entry name" value="T9SS_type_B"/>
</dbReference>
<feature type="domain" description="Ubiquitin-like" evidence="1">
    <location>
        <begin position="1"/>
        <end position="76"/>
    </location>
</feature>
<dbReference type="InterPro" id="IPR043772">
    <property type="entry name" value="MBG_3"/>
</dbReference>
<dbReference type="RefSeq" id="WP_188444328.1">
    <property type="nucleotide sequence ID" value="NZ_BMFD01000019.1"/>
</dbReference>
<dbReference type="SUPFAM" id="SSF54236">
    <property type="entry name" value="Ubiquitin-like"/>
    <property type="match status" value="1"/>
</dbReference>
<dbReference type="InterPro" id="IPR050158">
    <property type="entry name" value="Ubiquitin_ubiquitin-like"/>
</dbReference>
<dbReference type="InterPro" id="IPR029071">
    <property type="entry name" value="Ubiquitin-like_domsf"/>
</dbReference>
<dbReference type="Gene3D" id="3.30.160.710">
    <property type="match status" value="1"/>
</dbReference>
<evidence type="ECO:0000313" key="3">
    <source>
        <dbReference type="Proteomes" id="UP000635885"/>
    </source>
</evidence>
<dbReference type="Pfam" id="PF18676">
    <property type="entry name" value="MBG_2"/>
    <property type="match status" value="3"/>
</dbReference>
<dbReference type="Proteomes" id="UP000635885">
    <property type="component" value="Unassembled WGS sequence"/>
</dbReference>
<evidence type="ECO:0000313" key="2">
    <source>
        <dbReference type="EMBL" id="GGC52927.1"/>
    </source>
</evidence>
<dbReference type="Gene3D" id="2.160.20.110">
    <property type="match status" value="3"/>
</dbReference>
<dbReference type="PROSITE" id="PS50053">
    <property type="entry name" value="UBIQUITIN_2"/>
    <property type="match status" value="1"/>
</dbReference>
<gene>
    <name evidence="2" type="ORF">GCM10010993_34200</name>
</gene>
<accession>A0ABQ1N3Z5</accession>
<sequence length="2330" mass="249667">MQIFVKTLTGRTITLDVEPGESIENVKIKLQDRVGYSTSIINLIFAGKLLEDGRTLSDYNIQKEATLYVLLFGGGEGTSESPYLIKTWKHLNDVRFALNAHFELVNDLTENLPDYDFYASATANSNSGWLPIGDEDHFFAGHFNGNSHIINGLVISRPMTNEVGLFGRASGAIIKNVGLINTSIVGQDFTGGIIGKNYEGSLESSYVSGVITGRYQVGGLIGMTTGGTFSKSFNNASITGQDNTGGLIGTFQGGSISDSYNSGNIIGGARAGGLAAIVTQGGTITRSYSSGSISGSNGGELGGLVGLDFGMGAIINSFWDVETSKQTTSSGVGGKGKTTSELKSLITFTESEWDFTPDTGIWSIVEGEMISYPYLKEIDYDLPDTDPAVNPIPGLNLLNESSSESSQAENLTTISGIVTIPQDFAILFPNEFNEGDEFYYEIHFDLAVKADRLNGTFGAVYNSAVKGGKLKPVNQNSLKWINSEVDLEVKNVALNKNSESLTIQMKASGSIPDLGGNPFEDFNLSFNFLNIYDFELEGKDPDYAFLDVTNPNFSFYNTGSVFAEIRDANFESQSLSHSFLFHSGIGVENDPYQIESWTHLQNINLVADKGFYFVLNNDLDENSAGYNLQVKDDETLANGGLGWNPISNKVFTDEGGLASRIYFDGNNKTIKGLEINGQSELGLFGDIRGGLRSERILAIKDLSLINSKVTSTLSAVGILIGHAEANLELHNIHVHGVVNQTSGSNAGGMIGHFKTDTEYTANLSFLTADVQITGRGDVGGLIGRAQTAGEALITDSWATGDVSSQGSNIGGLIGSNDRSLLTLRKCFATGNVSSGDRAAGGLVGQLQGKIYESYAIGNVTGNREVGGLVGDIDNSASEIVNSYALGNVTSIATEGGPDAGGLAGEIRADSKVINSYAVGKVTVSSSLFIGGGLLGEAGALVTNSFWNLTDNPSLQGVGREKTLSTNDPDGVIGKSAAEMKSLATFTADIHPIDWDFNSIWKIEEVSNRGYISFPYLQAFTYDEIEVEPEVNPIPGLKLLFAGGKGTEEVPYQISNWDHLYNVRYELNAFYELQNTLDSNTVGYSDYVKDGESLVNEGKGWEPIGNEEFNSFKGSFEGNGYSISDLAINRPEEYRVGLFGMLKEGKISNLGLTNAVIYGDNQVGGLVGYLYNKSSIINSFSSVTITGNGGVGGLVGSLTFSSIENSFSNSSVQGKLAVGGLLGQAYVGGVSDSYSLGVVMGEEFTGGLIGSIGGELAFNSTLNNSYSATKVVSKDSNGGLVGHVNENVTILNSFWDLDLSGQNSSAGGEGKTTDQMKMLSTFSNADWDFTEGTGIWEIKQEQFISYPYFQSITYDSPEETTQINPIPGLERSLENTIDFEQLKNEFYGSTPFDPGATASSGDQVTYSSSNTDVAEIENNKIVIKSVGETTITASLVNIFGYSDAIPVSQELKVLPKSIGVEGIVVKNKLYDGTGVASISGNASLEGVIGEDDVVLSGEPIFTFEQTNSGENINVLVTGWTLTGESAINYKLVLPSLTGTINKAPLTITAKEGQNKVFGDGDPRFIYIATGFISSDDENILSGALARTVGENIGTYTINQGDLSAGDNYDISFTGADFDISPATVTGIDFKDGSFVYDGTSKSIVIRGDLPKGTSVSYSNNSLSNVGSQTVTATITGTNYTTLELTATLAITPATVTGVEFKEGGFVYDGTSKSLAITGVLPTGTTVAYRNNSLTNVGSQTATAKITGANYTTLELTATLAITPATMTGVEFKDGSFVYDGTSKSLAITGALPTGTTVAYRNNSLRNVGSQTATATITGANYVMLELTATLSITPGTVTEVEFKDGSFVYDGTSKSLSIKGSLPAGTSLQYSNNRLTNVGSQTVTAAITGANYATLELTANLTITKAMVTITALDKSKVYGEENPILNFTYLGLVNGDKKIAIEPSIRTTAIVDSNVGTYPIILDGALDANYDITLVSGNLEIVQANLKITAEDKLKIYDLEDPEFTYTVEGLKGEDQLKGRLSREPGEDVGEYSITIGTLTGGLNYLIDFLPGKLNIVSTEVKEVFEIGSINMNWGSTVDLPHTIPLLATNGRPYFVNVTWDQSTLNRFKRGEYVLEASIADKSWIKNLENLKAYIKITVMPKPAPQNILLSNNTFEAPKTNHEIAIGSLLVVDPIDNQHVLGLPIGMKDNKYFQVINDVLYWSNEDPASGKTSFTIVVRVTDKDLNTLDKVFTIERIRKTISNIEVFNSFTPNNDGVNDTWGLQDLRYYSGVRIQIFDKGGERMFYTENPDFLWDGTINGKELPVGTYYWTIEVRETKEVRKGILNLFRK</sequence>
<dbReference type="PANTHER" id="PTHR10666">
    <property type="entry name" value="UBIQUITIN"/>
    <property type="match status" value="1"/>
</dbReference>
<dbReference type="EMBL" id="BMFD01000019">
    <property type="protein sequence ID" value="GGC52927.1"/>
    <property type="molecule type" value="Genomic_DNA"/>
</dbReference>
<dbReference type="Pfam" id="PF00240">
    <property type="entry name" value="ubiquitin"/>
    <property type="match status" value="1"/>
</dbReference>
<organism evidence="2 3">
    <name type="scientific">Belliella aquatica</name>
    <dbReference type="NCBI Taxonomy" id="1323734"/>
    <lineage>
        <taxon>Bacteria</taxon>
        <taxon>Pseudomonadati</taxon>
        <taxon>Bacteroidota</taxon>
        <taxon>Cytophagia</taxon>
        <taxon>Cytophagales</taxon>
        <taxon>Cyclobacteriaceae</taxon>
        <taxon>Belliella</taxon>
    </lineage>
</organism>
<dbReference type="InterPro" id="IPR000626">
    <property type="entry name" value="Ubiquitin-like_dom"/>
</dbReference>
<dbReference type="Pfam" id="PF07581">
    <property type="entry name" value="Glug"/>
    <property type="match status" value="1"/>
</dbReference>
<comment type="caution">
    <text evidence="2">The sequence shown here is derived from an EMBL/GenBank/DDBJ whole genome shotgun (WGS) entry which is preliminary data.</text>
</comment>
<dbReference type="Pfam" id="PF18657">
    <property type="entry name" value="YDG"/>
    <property type="match status" value="1"/>
</dbReference>
<dbReference type="PRINTS" id="PR00348">
    <property type="entry name" value="UBIQUITIN"/>
</dbReference>
<dbReference type="InterPro" id="IPR041286">
    <property type="entry name" value="MBG_2"/>
</dbReference>
<dbReference type="InterPro" id="IPR041248">
    <property type="entry name" value="YDG"/>
</dbReference>
<dbReference type="InterPro" id="IPR008964">
    <property type="entry name" value="Invasin/intimin_cell_adhesion"/>
</dbReference>
<reference evidence="3" key="1">
    <citation type="journal article" date="2019" name="Int. J. Syst. Evol. Microbiol.">
        <title>The Global Catalogue of Microorganisms (GCM) 10K type strain sequencing project: providing services to taxonomists for standard genome sequencing and annotation.</title>
        <authorList>
            <consortium name="The Broad Institute Genomics Platform"/>
            <consortium name="The Broad Institute Genome Sequencing Center for Infectious Disease"/>
            <person name="Wu L."/>
            <person name="Ma J."/>
        </authorList>
    </citation>
    <scope>NUCLEOTIDE SEQUENCE [LARGE SCALE GENOMIC DNA]</scope>
    <source>
        <strain evidence="3">CGMCC 1.12479</strain>
    </source>
</reference>
<dbReference type="Pfam" id="PF13585">
    <property type="entry name" value="CHU_C"/>
    <property type="match status" value="1"/>
</dbReference>
<dbReference type="InterPro" id="IPR011493">
    <property type="entry name" value="GLUG"/>
</dbReference>
<dbReference type="Gene3D" id="2.60.40.1080">
    <property type="match status" value="1"/>
</dbReference>
<protein>
    <recommendedName>
        <fullName evidence="1">Ubiquitin-like domain-containing protein</fullName>
    </recommendedName>
</protein>
<dbReference type="Pfam" id="PF18887">
    <property type="entry name" value="MBG_3"/>
    <property type="match status" value="1"/>
</dbReference>
<dbReference type="InterPro" id="IPR019956">
    <property type="entry name" value="Ubiquitin_dom"/>
</dbReference>